<evidence type="ECO:0000256" key="4">
    <source>
        <dbReference type="ARBA" id="ARBA00022840"/>
    </source>
</evidence>
<dbReference type="NCBIfam" id="TIGR00196">
    <property type="entry name" value="yjeF_cterm"/>
    <property type="match status" value="1"/>
</dbReference>
<dbReference type="PROSITE" id="PS51385">
    <property type="entry name" value="YJEF_N"/>
    <property type="match status" value="1"/>
</dbReference>
<dbReference type="Pfam" id="PF01256">
    <property type="entry name" value="Carb_kinase"/>
    <property type="match status" value="2"/>
</dbReference>
<dbReference type="GO" id="GO:0110051">
    <property type="term" value="P:metabolite repair"/>
    <property type="evidence" value="ECO:0007669"/>
    <property type="project" value="TreeGrafter"/>
</dbReference>
<feature type="compositionally biased region" description="Basic residues" evidence="13">
    <location>
        <begin position="105"/>
        <end position="114"/>
    </location>
</feature>
<keyword evidence="6 11" id="KW-0520">NAD</keyword>
<dbReference type="HAMAP" id="MF_01966">
    <property type="entry name" value="NADHX_epimerase"/>
    <property type="match status" value="1"/>
</dbReference>
<keyword evidence="7 11" id="KW-0456">Lyase</keyword>
<protein>
    <recommendedName>
        <fullName evidence="11 12">Multifunctional fusion protein</fullName>
    </recommendedName>
    <domain>
        <recommendedName>
            <fullName evidence="11">ADP-dependent (S)-NAD(P)H-hydrate dehydratase</fullName>
            <ecNumber evidence="11">4.2.1.136</ecNumber>
        </recommendedName>
        <alternativeName>
            <fullName evidence="11">ADP-dependent NAD(P)HX dehydratase</fullName>
        </alternativeName>
    </domain>
    <domain>
        <recommendedName>
            <fullName evidence="12">NAD(P)H-hydrate epimerase</fullName>
            <ecNumber evidence="12">5.1.99.6</ecNumber>
        </recommendedName>
        <alternativeName>
            <fullName evidence="12">NAD(P)HX epimerase</fullName>
        </alternativeName>
    </domain>
</protein>
<dbReference type="SUPFAM" id="SSF64153">
    <property type="entry name" value="YjeF N-terminal domain-like"/>
    <property type="match status" value="1"/>
</dbReference>
<evidence type="ECO:0000259" key="15">
    <source>
        <dbReference type="PROSITE" id="PS51385"/>
    </source>
</evidence>
<reference evidence="16" key="1">
    <citation type="submission" date="2019-09" db="EMBL/GenBank/DDBJ databases">
        <title>Characterisation of the sponge microbiome using genome-centric metagenomics.</title>
        <authorList>
            <person name="Engelberts J.P."/>
            <person name="Robbins S.J."/>
            <person name="De Goeij J.M."/>
            <person name="Aranda M."/>
            <person name="Bell S.C."/>
            <person name="Webster N.S."/>
        </authorList>
    </citation>
    <scope>NUCLEOTIDE SEQUENCE</scope>
    <source>
        <strain evidence="16">SB0664_bin_27</strain>
    </source>
</reference>
<dbReference type="InterPro" id="IPR036652">
    <property type="entry name" value="YjeF_N_dom_sf"/>
</dbReference>
<comment type="catalytic activity">
    <reaction evidence="10 11">
        <text>(6S)-NADPHX + ADP = AMP + phosphate + NADPH + H(+)</text>
        <dbReference type="Rhea" id="RHEA:32235"/>
        <dbReference type="ChEBI" id="CHEBI:15378"/>
        <dbReference type="ChEBI" id="CHEBI:43474"/>
        <dbReference type="ChEBI" id="CHEBI:57783"/>
        <dbReference type="ChEBI" id="CHEBI:64076"/>
        <dbReference type="ChEBI" id="CHEBI:456215"/>
        <dbReference type="ChEBI" id="CHEBI:456216"/>
        <dbReference type="EC" id="4.2.1.136"/>
    </reaction>
</comment>
<evidence type="ECO:0000256" key="2">
    <source>
        <dbReference type="ARBA" id="ARBA00009524"/>
    </source>
</evidence>
<feature type="binding site" evidence="12">
    <location>
        <position position="158"/>
    </location>
    <ligand>
        <name>K(+)</name>
        <dbReference type="ChEBI" id="CHEBI:29103"/>
    </ligand>
</feature>
<evidence type="ECO:0000259" key="14">
    <source>
        <dbReference type="PROSITE" id="PS51383"/>
    </source>
</evidence>
<evidence type="ECO:0000313" key="16">
    <source>
        <dbReference type="EMBL" id="MXY94605.1"/>
    </source>
</evidence>
<feature type="binding site" evidence="12">
    <location>
        <position position="220"/>
    </location>
    <ligand>
        <name>K(+)</name>
        <dbReference type="ChEBI" id="CHEBI:29103"/>
    </ligand>
</feature>
<feature type="domain" description="YjeF C-terminal" evidence="14">
    <location>
        <begin position="282"/>
        <end position="617"/>
    </location>
</feature>
<feature type="binding site" evidence="12">
    <location>
        <begin position="162"/>
        <end position="168"/>
    </location>
    <ligand>
        <name>(6S)-NADPHX</name>
        <dbReference type="ChEBI" id="CHEBI:64076"/>
    </ligand>
</feature>
<evidence type="ECO:0000256" key="1">
    <source>
        <dbReference type="ARBA" id="ARBA00006001"/>
    </source>
</evidence>
<dbReference type="PANTHER" id="PTHR12592">
    <property type="entry name" value="ATP-DEPENDENT (S)-NAD(P)H-HYDRATE DEHYDRATASE FAMILY MEMBER"/>
    <property type="match status" value="1"/>
</dbReference>
<feature type="region of interest" description="Disordered" evidence="13">
    <location>
        <begin position="98"/>
        <end position="127"/>
    </location>
</feature>
<feature type="binding site" evidence="11">
    <location>
        <position position="317"/>
    </location>
    <ligand>
        <name>(6S)-NADPHX</name>
        <dbReference type="ChEBI" id="CHEBI:64076"/>
    </ligand>
</feature>
<evidence type="ECO:0000256" key="5">
    <source>
        <dbReference type="ARBA" id="ARBA00022857"/>
    </source>
</evidence>
<accession>A0A6B0YWR7</accession>
<keyword evidence="3 11" id="KW-0547">Nucleotide-binding</keyword>
<dbReference type="InterPro" id="IPR004443">
    <property type="entry name" value="YjeF_N_dom"/>
</dbReference>
<keyword evidence="5 11" id="KW-0521">NADP</keyword>
<feature type="region of interest" description="Disordered" evidence="13">
    <location>
        <begin position="412"/>
        <end position="446"/>
    </location>
</feature>
<comment type="similarity">
    <text evidence="12">Belongs to the NnrE/AIBP family.</text>
</comment>
<dbReference type="GO" id="GO:0052856">
    <property type="term" value="F:NAD(P)HX epimerase activity"/>
    <property type="evidence" value="ECO:0007669"/>
    <property type="project" value="UniProtKB-UniRule"/>
</dbReference>
<keyword evidence="12" id="KW-0479">Metal-binding</keyword>
<evidence type="ECO:0000256" key="9">
    <source>
        <dbReference type="ARBA" id="ARBA00048238"/>
    </source>
</evidence>
<comment type="similarity">
    <text evidence="1">In the N-terminal section; belongs to the NnrE/AIBP family.</text>
</comment>
<evidence type="ECO:0000256" key="12">
    <source>
        <dbReference type="HAMAP-Rule" id="MF_01966"/>
    </source>
</evidence>
<dbReference type="HAMAP" id="MF_01965">
    <property type="entry name" value="NADHX_dehydratase"/>
    <property type="match status" value="1"/>
</dbReference>
<comment type="similarity">
    <text evidence="2">In the C-terminal section; belongs to the NnrD/CARKD family.</text>
</comment>
<dbReference type="PROSITE" id="PS51383">
    <property type="entry name" value="YJEF_C_3"/>
    <property type="match status" value="1"/>
</dbReference>
<comment type="similarity">
    <text evidence="11">Belongs to the NnrD/CARKD family.</text>
</comment>
<comment type="subunit">
    <text evidence="11">Homotetramer.</text>
</comment>
<feature type="binding site" evidence="11">
    <location>
        <position position="490"/>
    </location>
    <ligand>
        <name>(6S)-NADPHX</name>
        <dbReference type="ChEBI" id="CHEBI:64076"/>
    </ligand>
</feature>
<feature type="binding site" evidence="11">
    <location>
        <position position="557"/>
    </location>
    <ligand>
        <name>AMP</name>
        <dbReference type="ChEBI" id="CHEBI:456215"/>
    </ligand>
</feature>
<dbReference type="PANTHER" id="PTHR12592:SF0">
    <property type="entry name" value="ATP-DEPENDENT (S)-NAD(P)H-HYDRATE DEHYDRATASE"/>
    <property type="match status" value="1"/>
</dbReference>
<evidence type="ECO:0000256" key="10">
    <source>
        <dbReference type="ARBA" id="ARBA00049209"/>
    </source>
</evidence>
<dbReference type="Gene3D" id="3.40.1190.20">
    <property type="match status" value="1"/>
</dbReference>
<dbReference type="GO" id="GO:0046496">
    <property type="term" value="P:nicotinamide nucleotide metabolic process"/>
    <property type="evidence" value="ECO:0007669"/>
    <property type="project" value="UniProtKB-UniRule"/>
</dbReference>
<keyword evidence="12" id="KW-0630">Potassium</keyword>
<dbReference type="CDD" id="cd01171">
    <property type="entry name" value="YXKO-related"/>
    <property type="match status" value="1"/>
</dbReference>
<feature type="region of interest" description="Disordered" evidence="13">
    <location>
        <begin position="185"/>
        <end position="207"/>
    </location>
</feature>
<feature type="binding site" evidence="11">
    <location>
        <position position="387"/>
    </location>
    <ligand>
        <name>(6S)-NADPHX</name>
        <dbReference type="ChEBI" id="CHEBI:64076"/>
    </ligand>
</feature>
<name>A0A6B0YWR7_9CHLR</name>
<organism evidence="16">
    <name type="scientific">Caldilineaceae bacterium SB0664_bin_27</name>
    <dbReference type="NCBI Taxonomy" id="2605260"/>
    <lineage>
        <taxon>Bacteria</taxon>
        <taxon>Bacillati</taxon>
        <taxon>Chloroflexota</taxon>
        <taxon>Caldilineae</taxon>
        <taxon>Caldilineales</taxon>
        <taxon>Caldilineaceae</taxon>
    </lineage>
</organism>
<evidence type="ECO:0000256" key="11">
    <source>
        <dbReference type="HAMAP-Rule" id="MF_01965"/>
    </source>
</evidence>
<dbReference type="InterPro" id="IPR029056">
    <property type="entry name" value="Ribokinase-like"/>
</dbReference>
<keyword evidence="4 11" id="KW-0067">ATP-binding</keyword>
<dbReference type="Gene3D" id="3.40.50.10260">
    <property type="entry name" value="YjeF N-terminal domain"/>
    <property type="match status" value="1"/>
</dbReference>
<proteinExistence type="inferred from homology"/>
<dbReference type="EMBL" id="VXRG01000117">
    <property type="protein sequence ID" value="MXY94605.1"/>
    <property type="molecule type" value="Genomic_DNA"/>
</dbReference>
<evidence type="ECO:0000256" key="13">
    <source>
        <dbReference type="SAM" id="MobiDB-lite"/>
    </source>
</evidence>
<comment type="function">
    <text evidence="12">Catalyzes the epimerization of the S- and R-forms of NAD(P)HX, a damaged form of NAD(P)H that is a result of enzymatic or heat-dependent hydration. This is a prerequisite for the S-specific NAD(P)H-hydrate dehydratase to allow the repair of both epimers of NAD(P)HX.</text>
</comment>
<evidence type="ECO:0000256" key="6">
    <source>
        <dbReference type="ARBA" id="ARBA00023027"/>
    </source>
</evidence>
<feature type="binding site" evidence="11">
    <location>
        <begin position="528"/>
        <end position="532"/>
    </location>
    <ligand>
        <name>AMP</name>
        <dbReference type="ChEBI" id="CHEBI:456215"/>
    </ligand>
</feature>
<comment type="catalytic activity">
    <reaction evidence="12">
        <text>(6R)-NADHX = (6S)-NADHX</text>
        <dbReference type="Rhea" id="RHEA:32215"/>
        <dbReference type="ChEBI" id="CHEBI:64074"/>
        <dbReference type="ChEBI" id="CHEBI:64075"/>
        <dbReference type="EC" id="5.1.99.6"/>
    </reaction>
</comment>
<comment type="cofactor">
    <cofactor evidence="11">
        <name>Mg(2+)</name>
        <dbReference type="ChEBI" id="CHEBI:18420"/>
    </cofactor>
</comment>
<feature type="binding site" evidence="12">
    <location>
        <position position="66"/>
    </location>
    <ligand>
        <name>K(+)</name>
        <dbReference type="ChEBI" id="CHEBI:29103"/>
    </ligand>
</feature>
<dbReference type="GO" id="GO:0046872">
    <property type="term" value="F:metal ion binding"/>
    <property type="evidence" value="ECO:0007669"/>
    <property type="project" value="UniProtKB-KW"/>
</dbReference>
<feature type="domain" description="YjeF N-terminal" evidence="15">
    <location>
        <begin position="16"/>
        <end position="274"/>
    </location>
</feature>
<comment type="caution">
    <text evidence="16">The sequence shown here is derived from an EMBL/GenBank/DDBJ whole genome shotgun (WGS) entry which is preliminary data.</text>
</comment>
<dbReference type="GO" id="GO:0052855">
    <property type="term" value="F:ADP-dependent NAD(P)H-hydrate dehydratase activity"/>
    <property type="evidence" value="ECO:0007669"/>
    <property type="project" value="UniProtKB-UniRule"/>
</dbReference>
<dbReference type="EC" id="4.2.1.136" evidence="11"/>
<feature type="binding site" evidence="11">
    <location>
        <position position="558"/>
    </location>
    <ligand>
        <name>(6S)-NADPHX</name>
        <dbReference type="ChEBI" id="CHEBI:64076"/>
    </ligand>
</feature>
<feature type="compositionally biased region" description="Polar residues" evidence="13">
    <location>
        <begin position="429"/>
        <end position="441"/>
    </location>
</feature>
<comment type="caution">
    <text evidence="12">Lacks conserved residue(s) required for the propagation of feature annotation.</text>
</comment>
<dbReference type="SUPFAM" id="SSF53613">
    <property type="entry name" value="Ribokinase-like"/>
    <property type="match status" value="2"/>
</dbReference>
<sequence>MIEIADHTRIVSVAEMQLLEKEADAGGRSYAAMMEQAGTALAEAVQENYILSGDGTVLVLSGPGNNGGDGLVCARHLNDAGYQVRVYLWKRGGTAFKEEQAGSKERKRGSRKKAVPPEDYEGHLGKLVERNVPVHNAEEDEDAVQLRAWLDAADVVVDALLGTGTNRPIEGELASILQQVAEARDSRPLPGRISAEEAGPEARDPETQPPLAVVAVDVPSGLNADSGALDAATVAADMTVTFGCAKAGQFQFPGAGVLGELVVADIGIPTELASDLRTFFLTPEQVAALLPTRSRNSHKGVFGKGMAVVGSVNYPGAAYLSCAAMCRVGAGLVTGAIPQPVWVPVSSALAEPTWILLSHDLGVVNETAAANVTAKLGEYDALLIGCGLGQESATRAFMERLLLRNHRRRPSALPGAYGPSDGQAIEDGQQGSDANASTDSPFGTIRRRDQLPAEGPLLPPTVIDADGLNLLAQLEDWPSLLPADCVLTPHPVEMARLCGLSSAQEVADNRWELARERAAAWQAVVLLKGPYTVIAAPEGELAVLPVATAALATAGTGDILAGAITGLLAQGLSPFQAACLGAWLHGRAGELCEQRIGSAGTIASDLLTILPAAMNELRE</sequence>
<dbReference type="GO" id="GO:0005524">
    <property type="term" value="F:ATP binding"/>
    <property type="evidence" value="ECO:0007669"/>
    <property type="project" value="UniProtKB-KW"/>
</dbReference>
<comment type="function">
    <text evidence="8">Bifunctional enzyme that catalyzes the epimerization of the S- and R-forms of NAD(P)HX and the dehydration of the S-form of NAD(P)HX at the expense of ADP, which is converted to AMP. This allows the repair of both epimers of NAD(P)HX, a damaged form of NAD(P)H that is a result of enzymatic or heat-dependent hydration.</text>
</comment>
<comment type="catalytic activity">
    <reaction evidence="12">
        <text>(6R)-NADPHX = (6S)-NADPHX</text>
        <dbReference type="Rhea" id="RHEA:32227"/>
        <dbReference type="ChEBI" id="CHEBI:64076"/>
        <dbReference type="ChEBI" id="CHEBI:64077"/>
        <dbReference type="EC" id="5.1.99.6"/>
    </reaction>
</comment>
<comment type="function">
    <text evidence="11">Catalyzes the dehydration of the S-form of NAD(P)HX at the expense of ADP, which is converted to AMP. Together with NAD(P)HX epimerase, which catalyzes the epimerization of the S- and R-forms, the enzyme allows the repair of both epimers of NAD(P)HX, a damaged form of NAD(P)H that is a result of enzymatic or heat-dependent hydration.</text>
</comment>
<evidence type="ECO:0000256" key="3">
    <source>
        <dbReference type="ARBA" id="ARBA00022741"/>
    </source>
</evidence>
<dbReference type="EC" id="5.1.99.6" evidence="12"/>
<comment type="catalytic activity">
    <reaction evidence="9 11">
        <text>(6S)-NADHX + ADP = AMP + phosphate + NADH + H(+)</text>
        <dbReference type="Rhea" id="RHEA:32223"/>
        <dbReference type="ChEBI" id="CHEBI:15378"/>
        <dbReference type="ChEBI" id="CHEBI:43474"/>
        <dbReference type="ChEBI" id="CHEBI:57945"/>
        <dbReference type="ChEBI" id="CHEBI:64074"/>
        <dbReference type="ChEBI" id="CHEBI:456215"/>
        <dbReference type="ChEBI" id="CHEBI:456216"/>
        <dbReference type="EC" id="4.2.1.136"/>
    </reaction>
</comment>
<evidence type="ECO:0000256" key="8">
    <source>
        <dbReference type="ARBA" id="ARBA00025153"/>
    </source>
</evidence>
<dbReference type="Pfam" id="PF03853">
    <property type="entry name" value="YjeF_N"/>
    <property type="match status" value="1"/>
</dbReference>
<feature type="binding site" evidence="12">
    <location>
        <position position="217"/>
    </location>
    <ligand>
        <name>(6S)-NADPHX</name>
        <dbReference type="ChEBI" id="CHEBI:64076"/>
    </ligand>
</feature>
<gene>
    <name evidence="11" type="primary">nnrD</name>
    <name evidence="12" type="synonym">nnrE</name>
    <name evidence="16" type="ORF">F4Y42_14280</name>
</gene>
<feature type="binding site" evidence="12">
    <location>
        <begin position="65"/>
        <end position="69"/>
    </location>
    <ligand>
        <name>(6S)-NADPHX</name>
        <dbReference type="ChEBI" id="CHEBI:64076"/>
    </ligand>
</feature>
<comment type="cofactor">
    <cofactor evidence="12">
        <name>K(+)</name>
        <dbReference type="ChEBI" id="CHEBI:29103"/>
    </cofactor>
    <text evidence="12">Binds 1 potassium ion per subunit.</text>
</comment>
<dbReference type="InterPro" id="IPR000631">
    <property type="entry name" value="CARKD"/>
</dbReference>
<keyword evidence="12" id="KW-0413">Isomerase</keyword>
<evidence type="ECO:0000256" key="7">
    <source>
        <dbReference type="ARBA" id="ARBA00023239"/>
    </source>
</evidence>
<dbReference type="AlphaFoldDB" id="A0A6B0YWR7"/>